<dbReference type="AlphaFoldDB" id="A0A0C3B0Z6"/>
<evidence type="ECO:0000256" key="1">
    <source>
        <dbReference type="SAM" id="MobiDB-lite"/>
    </source>
</evidence>
<protein>
    <submittedName>
        <fullName evidence="2">Uncharacterized protein</fullName>
    </submittedName>
</protein>
<feature type="compositionally biased region" description="Polar residues" evidence="1">
    <location>
        <begin position="49"/>
        <end position="69"/>
    </location>
</feature>
<dbReference type="OrthoDB" id="2755069at2759"/>
<dbReference type="STRING" id="765440.A0A0C3B0Z6"/>
<feature type="region of interest" description="Disordered" evidence="1">
    <location>
        <begin position="1"/>
        <end position="80"/>
    </location>
</feature>
<dbReference type="HOGENOM" id="CLU_1103140_0_0_1"/>
<reference evidence="3" key="2">
    <citation type="submission" date="2015-01" db="EMBL/GenBank/DDBJ databases">
        <title>Evolutionary Origins and Diversification of the Mycorrhizal Mutualists.</title>
        <authorList>
            <consortium name="DOE Joint Genome Institute"/>
            <consortium name="Mycorrhizal Genomics Consortium"/>
            <person name="Kohler A."/>
            <person name="Kuo A."/>
            <person name="Nagy L.G."/>
            <person name="Floudas D."/>
            <person name="Copeland A."/>
            <person name="Barry K.W."/>
            <person name="Cichocki N."/>
            <person name="Veneault-Fourrey C."/>
            <person name="LaButti K."/>
            <person name="Lindquist E.A."/>
            <person name="Lipzen A."/>
            <person name="Lundell T."/>
            <person name="Morin E."/>
            <person name="Murat C."/>
            <person name="Riley R."/>
            <person name="Ohm R."/>
            <person name="Sun H."/>
            <person name="Tunlid A."/>
            <person name="Henrissat B."/>
            <person name="Grigoriev I.V."/>
            <person name="Hibbett D.S."/>
            <person name="Martin F."/>
        </authorList>
    </citation>
    <scope>NUCLEOTIDE SEQUENCE [LARGE SCALE GENOMIC DNA]</scope>
    <source>
        <strain evidence="3">F 1598</strain>
    </source>
</reference>
<dbReference type="InParanoid" id="A0A0C3B0Z6"/>
<proteinExistence type="predicted"/>
<feature type="region of interest" description="Disordered" evidence="1">
    <location>
        <begin position="201"/>
        <end position="252"/>
    </location>
</feature>
<gene>
    <name evidence="2" type="ORF">PILCRDRAFT_10072</name>
</gene>
<organism evidence="2 3">
    <name type="scientific">Piloderma croceum (strain F 1598)</name>
    <dbReference type="NCBI Taxonomy" id="765440"/>
    <lineage>
        <taxon>Eukaryota</taxon>
        <taxon>Fungi</taxon>
        <taxon>Dikarya</taxon>
        <taxon>Basidiomycota</taxon>
        <taxon>Agaricomycotina</taxon>
        <taxon>Agaricomycetes</taxon>
        <taxon>Agaricomycetidae</taxon>
        <taxon>Atheliales</taxon>
        <taxon>Atheliaceae</taxon>
        <taxon>Piloderma</taxon>
    </lineage>
</organism>
<dbReference type="Proteomes" id="UP000054166">
    <property type="component" value="Unassembled WGS sequence"/>
</dbReference>
<name>A0A0C3B0Z6_PILCF</name>
<feature type="compositionally biased region" description="Basic and acidic residues" evidence="1">
    <location>
        <begin position="70"/>
        <end position="80"/>
    </location>
</feature>
<feature type="compositionally biased region" description="Acidic residues" evidence="1">
    <location>
        <begin position="241"/>
        <end position="252"/>
    </location>
</feature>
<feature type="compositionally biased region" description="Polar residues" evidence="1">
    <location>
        <begin position="1"/>
        <end position="10"/>
    </location>
</feature>
<dbReference type="EMBL" id="KN833007">
    <property type="protein sequence ID" value="KIM79903.1"/>
    <property type="molecule type" value="Genomic_DNA"/>
</dbReference>
<keyword evidence="3" id="KW-1185">Reference proteome</keyword>
<feature type="compositionally biased region" description="Basic residues" evidence="1">
    <location>
        <begin position="36"/>
        <end position="46"/>
    </location>
</feature>
<accession>A0A0C3B0Z6</accession>
<reference evidence="2 3" key="1">
    <citation type="submission" date="2014-04" db="EMBL/GenBank/DDBJ databases">
        <authorList>
            <consortium name="DOE Joint Genome Institute"/>
            <person name="Kuo A."/>
            <person name="Tarkka M."/>
            <person name="Buscot F."/>
            <person name="Kohler A."/>
            <person name="Nagy L.G."/>
            <person name="Floudas D."/>
            <person name="Copeland A."/>
            <person name="Barry K.W."/>
            <person name="Cichocki N."/>
            <person name="Veneault-Fourrey C."/>
            <person name="LaButti K."/>
            <person name="Lindquist E.A."/>
            <person name="Lipzen A."/>
            <person name="Lundell T."/>
            <person name="Morin E."/>
            <person name="Murat C."/>
            <person name="Sun H."/>
            <person name="Tunlid A."/>
            <person name="Henrissat B."/>
            <person name="Grigoriev I.V."/>
            <person name="Hibbett D.S."/>
            <person name="Martin F."/>
            <person name="Nordberg H.P."/>
            <person name="Cantor M.N."/>
            <person name="Hua S.X."/>
        </authorList>
    </citation>
    <scope>NUCLEOTIDE SEQUENCE [LARGE SCALE GENOMIC DNA]</scope>
    <source>
        <strain evidence="2 3">F 1598</strain>
    </source>
</reference>
<sequence length="252" mass="27770">MPQSKNSKSTGIKKEKQTTNPIKATPAQKAKEAAKKAAKTSKKHRNKENNASSGTTGQQRAKPSQQKSEGVNRQREASPDVDALKAHIKELEGASNKAARPDGTAGEDYNLQTAMRLGNNDRTYNAIRRGVHSILDKSGLNYCVRWDRQPVDMIAKIFKVARKRFPYLENFAQDWPTKELAKSRLKNQRAYCKKQGYDATDFGMAASSSPQAINEDEMSASGEEGDQDEEDPGMEEGSGGEGDEDDGDNEED</sequence>
<evidence type="ECO:0000313" key="2">
    <source>
        <dbReference type="EMBL" id="KIM79903.1"/>
    </source>
</evidence>
<feature type="compositionally biased region" description="Acidic residues" evidence="1">
    <location>
        <begin position="214"/>
        <end position="234"/>
    </location>
</feature>
<evidence type="ECO:0000313" key="3">
    <source>
        <dbReference type="Proteomes" id="UP000054166"/>
    </source>
</evidence>